<proteinExistence type="predicted"/>
<dbReference type="InterPro" id="IPR036005">
    <property type="entry name" value="Creatinase/aminopeptidase-like"/>
</dbReference>
<dbReference type="InterPro" id="IPR050659">
    <property type="entry name" value="Peptidase_M24B"/>
</dbReference>
<dbReference type="SUPFAM" id="SSF53092">
    <property type="entry name" value="Creatinase/prolidase N-terminal domain"/>
    <property type="match status" value="1"/>
</dbReference>
<keyword evidence="2" id="KW-0031">Aminopeptidase</keyword>
<feature type="domain" description="Peptidase M24" evidence="1">
    <location>
        <begin position="140"/>
        <end position="332"/>
    </location>
</feature>
<protein>
    <submittedName>
        <fullName evidence="2">Xaa-Pro aminopeptidase</fullName>
    </submittedName>
</protein>
<keyword evidence="2" id="KW-0378">Hydrolase</keyword>
<dbReference type="Gene3D" id="3.90.230.10">
    <property type="entry name" value="Creatinase/methionine aminopeptidase superfamily"/>
    <property type="match status" value="1"/>
</dbReference>
<organism evidence="2 3">
    <name type="scientific">Deinococcus yavapaiensis KR-236</name>
    <dbReference type="NCBI Taxonomy" id="694435"/>
    <lineage>
        <taxon>Bacteria</taxon>
        <taxon>Thermotogati</taxon>
        <taxon>Deinococcota</taxon>
        <taxon>Deinococci</taxon>
        <taxon>Deinococcales</taxon>
        <taxon>Deinococcaceae</taxon>
        <taxon>Deinococcus</taxon>
    </lineage>
</organism>
<evidence type="ECO:0000313" key="2">
    <source>
        <dbReference type="EMBL" id="PYE54463.1"/>
    </source>
</evidence>
<dbReference type="PANTHER" id="PTHR46112:SF2">
    <property type="entry name" value="XAA-PRO AMINOPEPTIDASE P-RELATED"/>
    <property type="match status" value="1"/>
</dbReference>
<accession>A0A318S6E4</accession>
<evidence type="ECO:0000259" key="1">
    <source>
        <dbReference type="Pfam" id="PF00557"/>
    </source>
</evidence>
<keyword evidence="3" id="KW-1185">Reference proteome</keyword>
<dbReference type="EMBL" id="QJSX01000005">
    <property type="protein sequence ID" value="PYE54463.1"/>
    <property type="molecule type" value="Genomic_DNA"/>
</dbReference>
<dbReference type="GO" id="GO:0004177">
    <property type="term" value="F:aminopeptidase activity"/>
    <property type="evidence" value="ECO:0007669"/>
    <property type="project" value="UniProtKB-KW"/>
</dbReference>
<gene>
    <name evidence="2" type="ORF">DES52_105101</name>
</gene>
<name>A0A318S6E4_9DEIO</name>
<keyword evidence="2" id="KW-0645">Protease</keyword>
<dbReference type="InterPro" id="IPR000994">
    <property type="entry name" value="Pept_M24"/>
</dbReference>
<dbReference type="RefSeq" id="WP_211317880.1">
    <property type="nucleotide sequence ID" value="NZ_QJSX01000005.1"/>
</dbReference>
<reference evidence="2 3" key="1">
    <citation type="submission" date="2018-06" db="EMBL/GenBank/DDBJ databases">
        <title>Genomic Encyclopedia of Type Strains, Phase IV (KMG-IV): sequencing the most valuable type-strain genomes for metagenomic binning, comparative biology and taxonomic classification.</title>
        <authorList>
            <person name="Goeker M."/>
        </authorList>
    </citation>
    <scope>NUCLEOTIDE SEQUENCE [LARGE SCALE GENOMIC DNA]</scope>
    <source>
        <strain evidence="2 3">DSM 18048</strain>
    </source>
</reference>
<dbReference type="CDD" id="cd01066">
    <property type="entry name" value="APP_MetAP"/>
    <property type="match status" value="1"/>
</dbReference>
<dbReference type="InterPro" id="IPR029149">
    <property type="entry name" value="Creatin/AminoP/Spt16_N"/>
</dbReference>
<dbReference type="AlphaFoldDB" id="A0A318S6E4"/>
<dbReference type="Pfam" id="PF00557">
    <property type="entry name" value="Peptidase_M24"/>
    <property type="match status" value="1"/>
</dbReference>
<dbReference type="Proteomes" id="UP000248326">
    <property type="component" value="Unassembled WGS sequence"/>
</dbReference>
<sequence>MNRAQEVAAKLGRLVNLMEEAGADGVRLRGIDWFAWVTAGGSNVVVLASDVGVAEVFLTKEGAWILTDEIEADRLRDEEIVGPLQVWSHPWADASAKDAFVNEQAPGHVLSDRPAPGEDPLPASAWSMRWTLLDNSESGRLRTVGRLAAEAMTEALTACEPTWTERDLAAAGSAALVKRGLEPGLVMAAGERRLALYRHFVTKDDPVGSYGGLVFCARGQGLYVSITRFVSFGKLDERSAEAHEKVRTVEARVLEACRLGARFDDLYDTLRRAYEDVGERDAINQHHQGGLTGYRAREVIVTPDTKDVLPPNCALAWNPSVIGAKIEDTIFMDSAGAHQVLTLDPAWPTVESTFGPRPAVLEK</sequence>
<comment type="caution">
    <text evidence="2">The sequence shown here is derived from an EMBL/GenBank/DDBJ whole genome shotgun (WGS) entry which is preliminary data.</text>
</comment>
<dbReference type="PANTHER" id="PTHR46112">
    <property type="entry name" value="AMINOPEPTIDASE"/>
    <property type="match status" value="1"/>
</dbReference>
<dbReference type="SUPFAM" id="SSF55920">
    <property type="entry name" value="Creatinase/aminopeptidase"/>
    <property type="match status" value="1"/>
</dbReference>
<evidence type="ECO:0000313" key="3">
    <source>
        <dbReference type="Proteomes" id="UP000248326"/>
    </source>
</evidence>